<dbReference type="InterPro" id="IPR001806">
    <property type="entry name" value="Small_GTPase"/>
</dbReference>
<dbReference type="Pfam" id="PF00071">
    <property type="entry name" value="Ras"/>
    <property type="match status" value="1"/>
</dbReference>
<keyword evidence="3" id="KW-0342">GTP-binding</keyword>
<protein>
    <submittedName>
        <fullName evidence="5">Uncharacterized protein</fullName>
    </submittedName>
</protein>
<dbReference type="SMART" id="SM00175">
    <property type="entry name" value="RAB"/>
    <property type="match status" value="1"/>
</dbReference>
<dbReference type="PROSITE" id="PS51419">
    <property type="entry name" value="RAB"/>
    <property type="match status" value="1"/>
</dbReference>
<comment type="similarity">
    <text evidence="1">Belongs to the small GTPase superfamily. Rab family.</text>
</comment>
<dbReference type="SMART" id="SM00174">
    <property type="entry name" value="RHO"/>
    <property type="match status" value="1"/>
</dbReference>
<dbReference type="FunFam" id="3.40.50.300:FF:001129">
    <property type="entry name" value="ras-related protein Rab-44 isoform X2"/>
    <property type="match status" value="1"/>
</dbReference>
<keyword evidence="2" id="KW-0547">Nucleotide-binding</keyword>
<sequence length="210" mass="23364">MESHSEPYDQLFKIVLIGDTGVGKSCIVSRYVKGVFPKKNVATIGVEFAAKNLKLNSGIRVKAQIWDTAGQERYLAITTAHYRRAIGALVVYDICKRESFLNCEKWISDVKSQADPEITIMLVGNKVDTATEETRQVQKQEAEEYASKNKILFCETSALSDININSAFIQLLNKIDEVKIHNPKKNNKVGIGLKGVDADGFEERDDGCSC</sequence>
<dbReference type="GO" id="GO:0005525">
    <property type="term" value="F:GTP binding"/>
    <property type="evidence" value="ECO:0007669"/>
    <property type="project" value="UniProtKB-KW"/>
</dbReference>
<comment type="caution">
    <text evidence="5">The sequence shown here is derived from an EMBL/GenBank/DDBJ whole genome shotgun (WGS) entry which is preliminary data.</text>
</comment>
<dbReference type="SUPFAM" id="SSF52540">
    <property type="entry name" value="P-loop containing nucleoside triphosphate hydrolases"/>
    <property type="match status" value="1"/>
</dbReference>
<keyword evidence="4" id="KW-0449">Lipoprotein</keyword>
<keyword evidence="6" id="KW-1185">Reference proteome</keyword>
<dbReference type="InterPro" id="IPR005225">
    <property type="entry name" value="Small_GTP-bd"/>
</dbReference>
<proteinExistence type="inferred from homology"/>
<gene>
    <name evidence="5" type="ORF">ECRASSUSDP1_LOCUS21981</name>
</gene>
<dbReference type="InterPro" id="IPR027417">
    <property type="entry name" value="P-loop_NTPase"/>
</dbReference>
<dbReference type="SMART" id="SM00176">
    <property type="entry name" value="RAN"/>
    <property type="match status" value="1"/>
</dbReference>
<evidence type="ECO:0000313" key="5">
    <source>
        <dbReference type="EMBL" id="CAI2380545.1"/>
    </source>
</evidence>
<dbReference type="PROSITE" id="PS51420">
    <property type="entry name" value="RHO"/>
    <property type="match status" value="1"/>
</dbReference>
<dbReference type="PROSITE" id="PS51421">
    <property type="entry name" value="RAS"/>
    <property type="match status" value="1"/>
</dbReference>
<dbReference type="EMBL" id="CAMPGE010022508">
    <property type="protein sequence ID" value="CAI2380545.1"/>
    <property type="molecule type" value="Genomic_DNA"/>
</dbReference>
<accession>A0AAD1XYN2</accession>
<evidence type="ECO:0000256" key="3">
    <source>
        <dbReference type="ARBA" id="ARBA00023134"/>
    </source>
</evidence>
<dbReference type="AlphaFoldDB" id="A0AAD1XYN2"/>
<dbReference type="InterPro" id="IPR050209">
    <property type="entry name" value="Rab_GTPases_membrane_traffic"/>
</dbReference>
<dbReference type="PANTHER" id="PTHR47979">
    <property type="entry name" value="DRAB11-RELATED"/>
    <property type="match status" value="1"/>
</dbReference>
<organism evidence="5 6">
    <name type="scientific">Euplotes crassus</name>
    <dbReference type="NCBI Taxonomy" id="5936"/>
    <lineage>
        <taxon>Eukaryota</taxon>
        <taxon>Sar</taxon>
        <taxon>Alveolata</taxon>
        <taxon>Ciliophora</taxon>
        <taxon>Intramacronucleata</taxon>
        <taxon>Spirotrichea</taxon>
        <taxon>Hypotrichia</taxon>
        <taxon>Euplotida</taxon>
        <taxon>Euplotidae</taxon>
        <taxon>Moneuplotes</taxon>
    </lineage>
</organism>
<dbReference type="Proteomes" id="UP001295684">
    <property type="component" value="Unassembled WGS sequence"/>
</dbReference>
<dbReference type="PRINTS" id="PR00449">
    <property type="entry name" value="RASTRNSFRMNG"/>
</dbReference>
<evidence type="ECO:0000313" key="6">
    <source>
        <dbReference type="Proteomes" id="UP001295684"/>
    </source>
</evidence>
<evidence type="ECO:0000256" key="1">
    <source>
        <dbReference type="ARBA" id="ARBA00006270"/>
    </source>
</evidence>
<dbReference type="GO" id="GO:0003924">
    <property type="term" value="F:GTPase activity"/>
    <property type="evidence" value="ECO:0007669"/>
    <property type="project" value="InterPro"/>
</dbReference>
<name>A0AAD1XYN2_EUPCR</name>
<dbReference type="NCBIfam" id="TIGR00231">
    <property type="entry name" value="small_GTP"/>
    <property type="match status" value="1"/>
</dbReference>
<evidence type="ECO:0000256" key="2">
    <source>
        <dbReference type="ARBA" id="ARBA00022741"/>
    </source>
</evidence>
<dbReference type="SMART" id="SM00173">
    <property type="entry name" value="RAS"/>
    <property type="match status" value="1"/>
</dbReference>
<reference evidence="5" key="1">
    <citation type="submission" date="2023-07" db="EMBL/GenBank/DDBJ databases">
        <authorList>
            <consortium name="AG Swart"/>
            <person name="Singh M."/>
            <person name="Singh A."/>
            <person name="Seah K."/>
            <person name="Emmerich C."/>
        </authorList>
    </citation>
    <scope>NUCLEOTIDE SEQUENCE</scope>
    <source>
        <strain evidence="5">DP1</strain>
    </source>
</reference>
<evidence type="ECO:0000256" key="4">
    <source>
        <dbReference type="ARBA" id="ARBA00023288"/>
    </source>
</evidence>
<dbReference type="Gene3D" id="3.40.50.300">
    <property type="entry name" value="P-loop containing nucleotide triphosphate hydrolases"/>
    <property type="match status" value="1"/>
</dbReference>